<dbReference type="Gramene" id="Solyc12g035870.2.1">
    <property type="protein sequence ID" value="Solyc12g035870.2.1"/>
    <property type="gene ID" value="Solyc12g035870.2"/>
</dbReference>
<dbReference type="GO" id="GO:0000428">
    <property type="term" value="C:DNA-directed RNA polymerase complex"/>
    <property type="evidence" value="ECO:0007669"/>
    <property type="project" value="UniProtKB-KW"/>
</dbReference>
<dbReference type="Pfam" id="PF04560">
    <property type="entry name" value="RNA_pol_Rpb2_7"/>
    <property type="match status" value="1"/>
</dbReference>
<keyword evidence="6" id="KW-0804">Transcription</keyword>
<evidence type="ECO:0000259" key="8">
    <source>
        <dbReference type="Pfam" id="PF04560"/>
    </source>
</evidence>
<feature type="domain" description="RNA polymerase Rpb2" evidence="8">
    <location>
        <begin position="282"/>
        <end position="349"/>
    </location>
</feature>
<feature type="domain" description="DNA-directed RNA polymerase subunit 2 hybrid-binding" evidence="7">
    <location>
        <begin position="110"/>
        <end position="175"/>
    </location>
</feature>
<dbReference type="EC" id="2.7.7.6" evidence="2"/>
<dbReference type="STRING" id="4081.A0A3Q7JUV2"/>
<dbReference type="SUPFAM" id="SSF64484">
    <property type="entry name" value="beta and beta-prime subunits of DNA dependent RNA-polymerase"/>
    <property type="match status" value="2"/>
</dbReference>
<keyword evidence="4" id="KW-0808">Transferase</keyword>
<dbReference type="InterPro" id="IPR014724">
    <property type="entry name" value="RNA_pol_RPB2_OB-fold"/>
</dbReference>
<dbReference type="GO" id="GO:0032549">
    <property type="term" value="F:ribonucleoside binding"/>
    <property type="evidence" value="ECO:0007669"/>
    <property type="project" value="InterPro"/>
</dbReference>
<evidence type="ECO:0000256" key="1">
    <source>
        <dbReference type="ARBA" id="ARBA00006835"/>
    </source>
</evidence>
<keyword evidence="5" id="KW-0548">Nucleotidyltransferase</keyword>
<dbReference type="PaxDb" id="4081-Solyc12g035870.1.1"/>
<dbReference type="Gene3D" id="2.40.50.150">
    <property type="match status" value="2"/>
</dbReference>
<evidence type="ECO:0000256" key="5">
    <source>
        <dbReference type="ARBA" id="ARBA00022695"/>
    </source>
</evidence>
<keyword evidence="10" id="KW-1185">Reference proteome</keyword>
<dbReference type="InParanoid" id="A0A3Q7JUV2"/>
<keyword evidence="3" id="KW-0240">DNA-directed RNA polymerase</keyword>
<dbReference type="Gene3D" id="2.40.270.10">
    <property type="entry name" value="DNA-directed RNA polymerase, subunit 2, domain 6"/>
    <property type="match status" value="2"/>
</dbReference>
<dbReference type="InterPro" id="IPR007641">
    <property type="entry name" value="RNA_pol_Rpb2_7"/>
</dbReference>
<evidence type="ECO:0000313" key="9">
    <source>
        <dbReference type="EnsemblPlants" id="Solyc12g035870.2.1"/>
    </source>
</evidence>
<evidence type="ECO:0000256" key="6">
    <source>
        <dbReference type="ARBA" id="ARBA00023163"/>
    </source>
</evidence>
<feature type="domain" description="DNA-directed RNA polymerase subunit 2 hybrid-binding" evidence="7">
    <location>
        <begin position="44"/>
        <end position="109"/>
    </location>
</feature>
<reference evidence="9" key="2">
    <citation type="submission" date="2019-01" db="UniProtKB">
        <authorList>
            <consortium name="EnsemblPlants"/>
        </authorList>
    </citation>
    <scope>IDENTIFICATION</scope>
    <source>
        <strain evidence="9">cv. Heinz 1706</strain>
    </source>
</reference>
<dbReference type="Gene3D" id="2.40.50.100">
    <property type="match status" value="1"/>
</dbReference>
<dbReference type="GO" id="GO:0003899">
    <property type="term" value="F:DNA-directed RNA polymerase activity"/>
    <property type="evidence" value="ECO:0007669"/>
    <property type="project" value="UniProtKB-EC"/>
</dbReference>
<evidence type="ECO:0000256" key="2">
    <source>
        <dbReference type="ARBA" id="ARBA00012418"/>
    </source>
</evidence>
<proteinExistence type="inferred from homology"/>
<dbReference type="Pfam" id="PF00562">
    <property type="entry name" value="RNA_pol_Rpb2_6"/>
    <property type="match status" value="3"/>
</dbReference>
<feature type="domain" description="DNA-directed RNA polymerase subunit 2 hybrid-binding" evidence="7">
    <location>
        <begin position="179"/>
        <end position="279"/>
    </location>
</feature>
<dbReference type="EnsemblPlants" id="Solyc12g035870.2.1">
    <property type="protein sequence ID" value="Solyc12g035870.2.1"/>
    <property type="gene ID" value="Solyc12g035870.2"/>
</dbReference>
<evidence type="ECO:0000313" key="10">
    <source>
        <dbReference type="Proteomes" id="UP000004994"/>
    </source>
</evidence>
<name>A0A3Q7JUV2_SOLLC</name>
<dbReference type="InterPro" id="IPR007120">
    <property type="entry name" value="DNA-dir_RNAP_su2_dom"/>
</dbReference>
<dbReference type="Proteomes" id="UP000004994">
    <property type="component" value="Chromosome 12"/>
</dbReference>
<dbReference type="GO" id="GO:0003677">
    <property type="term" value="F:DNA binding"/>
    <property type="evidence" value="ECO:0007669"/>
    <property type="project" value="InterPro"/>
</dbReference>
<dbReference type="GO" id="GO:0006351">
    <property type="term" value="P:DNA-templated transcription"/>
    <property type="evidence" value="ECO:0007669"/>
    <property type="project" value="InterPro"/>
</dbReference>
<reference evidence="9" key="1">
    <citation type="journal article" date="2012" name="Nature">
        <title>The tomato genome sequence provides insights into fleshy fruit evolution.</title>
        <authorList>
            <consortium name="Tomato Genome Consortium"/>
        </authorList>
    </citation>
    <scope>NUCLEOTIDE SEQUENCE [LARGE SCALE GENOMIC DNA]</scope>
    <source>
        <strain evidence="9">cv. Heinz 1706</strain>
    </source>
</reference>
<accession>A0A3Q7JUV2</accession>
<sequence>MNPGTITRFSRRNMGFFFRNIFYTNTHKILLTGDGDITNIKKGQILADGDAMVGEFALGKNVLVAYMTLEGYNSEDALLISERLVYKDTYTSFHIRKYDIHTHVTSQGPKKLLRAILCIQESTSKETCLKLPKGCRGRVIDVRWIQKKGYNPKMICVYISQKHEIKVGDKIAGRHRKRQTFECSLGLARSLLERHYQMAPFDERYEQEASRKLLFFELYEASKQIMNPWVIEPEYSGKSRIFDGRTWNPFEQPVIIGNPYILKLIHQVDYKIHGHSSGHDAEVWALEGFGVVHILKEMITYKSDHNREIQEILGTTIIGGTIPNREDAPESFRLLVRELRSFGLELNHFLRKKILYFHYKTNKPEEDGLFCERNFVPINSGICSCGNYRVTGEEKENPKFCEQCGLEFVNSRIQRYQMDYIKLGCSVTHVWYLKRLPSYIVNLFDKPLKE</sequence>
<evidence type="ECO:0000256" key="4">
    <source>
        <dbReference type="ARBA" id="ARBA00022679"/>
    </source>
</evidence>
<organism evidence="9">
    <name type="scientific">Solanum lycopersicum</name>
    <name type="common">Tomato</name>
    <name type="synonym">Lycopersicon esculentum</name>
    <dbReference type="NCBI Taxonomy" id="4081"/>
    <lineage>
        <taxon>Eukaryota</taxon>
        <taxon>Viridiplantae</taxon>
        <taxon>Streptophyta</taxon>
        <taxon>Embryophyta</taxon>
        <taxon>Tracheophyta</taxon>
        <taxon>Spermatophyta</taxon>
        <taxon>Magnoliopsida</taxon>
        <taxon>eudicotyledons</taxon>
        <taxon>Gunneridae</taxon>
        <taxon>Pentapetalae</taxon>
        <taxon>asterids</taxon>
        <taxon>lamiids</taxon>
        <taxon>Solanales</taxon>
        <taxon>Solanaceae</taxon>
        <taxon>Solanoideae</taxon>
        <taxon>Solaneae</taxon>
        <taxon>Solanum</taxon>
        <taxon>Solanum subgen. Lycopersicon</taxon>
    </lineage>
</organism>
<dbReference type="InterPro" id="IPR015712">
    <property type="entry name" value="DNA-dir_RNA_pol_su2"/>
</dbReference>
<evidence type="ECO:0000259" key="7">
    <source>
        <dbReference type="Pfam" id="PF00562"/>
    </source>
</evidence>
<dbReference type="PANTHER" id="PTHR20856">
    <property type="entry name" value="DNA-DIRECTED RNA POLYMERASE I SUBUNIT 2"/>
    <property type="match status" value="1"/>
</dbReference>
<dbReference type="AlphaFoldDB" id="A0A3Q7JUV2"/>
<dbReference type="InterPro" id="IPR037033">
    <property type="entry name" value="DNA-dir_RNAP_su2_hyb_sf"/>
</dbReference>
<protein>
    <recommendedName>
        <fullName evidence="2">DNA-directed RNA polymerase</fullName>
        <ecNumber evidence="2">2.7.7.6</ecNumber>
    </recommendedName>
</protein>
<dbReference type="OMA" id="YISHKCE"/>
<comment type="similarity">
    <text evidence="1">Belongs to the RNA polymerase beta chain family.</text>
</comment>
<evidence type="ECO:0000256" key="3">
    <source>
        <dbReference type="ARBA" id="ARBA00022478"/>
    </source>
</evidence>